<dbReference type="InterPro" id="IPR014284">
    <property type="entry name" value="RNA_pol_sigma-70_dom"/>
</dbReference>
<dbReference type="Gene3D" id="1.10.1740.10">
    <property type="match status" value="1"/>
</dbReference>
<evidence type="ECO:0000259" key="6">
    <source>
        <dbReference type="Pfam" id="PF04542"/>
    </source>
</evidence>
<dbReference type="Proteomes" id="UP000234384">
    <property type="component" value="Unassembled WGS sequence"/>
</dbReference>
<evidence type="ECO:0000256" key="4">
    <source>
        <dbReference type="ARBA" id="ARBA00023163"/>
    </source>
</evidence>
<organism evidence="7 8">
    <name type="scientific">Falseniella ignava</name>
    <dbReference type="NCBI Taxonomy" id="137730"/>
    <lineage>
        <taxon>Bacteria</taxon>
        <taxon>Bacillati</taxon>
        <taxon>Bacillota</taxon>
        <taxon>Bacilli</taxon>
        <taxon>Lactobacillales</taxon>
        <taxon>Aerococcaceae</taxon>
        <taxon>Falseniella</taxon>
    </lineage>
</organism>
<evidence type="ECO:0000256" key="5">
    <source>
        <dbReference type="ARBA" id="ARBA00024701"/>
    </source>
</evidence>
<dbReference type="OrthoDB" id="1767844at2"/>
<evidence type="ECO:0000313" key="8">
    <source>
        <dbReference type="Proteomes" id="UP000234384"/>
    </source>
</evidence>
<evidence type="ECO:0000313" key="7">
    <source>
        <dbReference type="EMBL" id="PKY89510.1"/>
    </source>
</evidence>
<reference evidence="7 8" key="1">
    <citation type="submission" date="2017-12" db="EMBL/GenBank/DDBJ databases">
        <title>Phylogenetic diversity of female urinary microbiome.</title>
        <authorList>
            <person name="Thomas-White K."/>
            <person name="Wolfe A.J."/>
        </authorList>
    </citation>
    <scope>NUCLEOTIDE SEQUENCE [LARGE SCALE GENOMIC DNA]</scope>
    <source>
        <strain evidence="7 8">UMB0898</strain>
    </source>
</reference>
<dbReference type="InterPro" id="IPR013325">
    <property type="entry name" value="RNA_pol_sigma_r2"/>
</dbReference>
<keyword evidence="3" id="KW-0805">Transcription regulation</keyword>
<evidence type="ECO:0000256" key="2">
    <source>
        <dbReference type="ARBA" id="ARBA00021245"/>
    </source>
</evidence>
<accession>A0A2I1K1H7</accession>
<dbReference type="Pfam" id="PF04542">
    <property type="entry name" value="Sigma70_r2"/>
    <property type="match status" value="1"/>
</dbReference>
<proteinExistence type="inferred from homology"/>
<comment type="caution">
    <text evidence="7">The sequence shown here is derived from an EMBL/GenBank/DDBJ whole genome shotgun (WGS) entry which is preliminary data.</text>
</comment>
<dbReference type="SUPFAM" id="SSF88946">
    <property type="entry name" value="Sigma2 domain of RNA polymerase sigma factors"/>
    <property type="match status" value="1"/>
</dbReference>
<dbReference type="GO" id="GO:0003677">
    <property type="term" value="F:DNA binding"/>
    <property type="evidence" value="ECO:0007669"/>
    <property type="project" value="InterPro"/>
</dbReference>
<dbReference type="EMBL" id="PKHE01000007">
    <property type="protein sequence ID" value="PKY89510.1"/>
    <property type="molecule type" value="Genomic_DNA"/>
</dbReference>
<evidence type="ECO:0000256" key="3">
    <source>
        <dbReference type="ARBA" id="ARBA00023015"/>
    </source>
</evidence>
<name>A0A2I1K1H7_9LACT</name>
<dbReference type="InterPro" id="IPR016032">
    <property type="entry name" value="Sig_transdc_resp-reg_C-effctor"/>
</dbReference>
<dbReference type="GO" id="GO:0003700">
    <property type="term" value="F:DNA-binding transcription factor activity"/>
    <property type="evidence" value="ECO:0007669"/>
    <property type="project" value="InterPro"/>
</dbReference>
<keyword evidence="4" id="KW-0804">Transcription</keyword>
<comment type="similarity">
    <text evidence="1">Belongs to the sigma-70 factor family.</text>
</comment>
<protein>
    <recommendedName>
        <fullName evidence="2">RNA polymerase sigma factor SigS</fullName>
    </recommendedName>
</protein>
<dbReference type="GO" id="GO:0006352">
    <property type="term" value="P:DNA-templated transcription initiation"/>
    <property type="evidence" value="ECO:0007669"/>
    <property type="project" value="InterPro"/>
</dbReference>
<comment type="function">
    <text evidence="5">Sigma factors are initiation factors that promote the attachment of RNA polymerase to specific initiation sites and are then released. Sigma-S contributes to the protection against external stress, thus playing a role in cellular fitness and survival.</text>
</comment>
<evidence type="ECO:0000256" key="1">
    <source>
        <dbReference type="ARBA" id="ARBA00007788"/>
    </source>
</evidence>
<dbReference type="InterPro" id="IPR007627">
    <property type="entry name" value="RNA_pol_sigma70_r2"/>
</dbReference>
<sequence length="226" mass="26925">MKGSCFQYKGVEIAVYYDLSNEALVELIIKDSCSEKFEHLFRRFYNLLWKFYGQIKIPSYEMDDYRQEGRIVLYRSIQEYRFDRGVTFAPFYKTNLYHHLLNLYRMSQAQKRGAGMHEISYHDNFLSEDLNPYYMTVKQPQTDAMEERLIGNEFMQAYYQSLTPLENQVIRLMIIGLLPDDIASLLQRSRYQVDNALYRARLKFSKLMLQTPLPTTQISLIHSLQL</sequence>
<feature type="domain" description="RNA polymerase sigma-70 region 2" evidence="6">
    <location>
        <begin position="40"/>
        <end position="105"/>
    </location>
</feature>
<dbReference type="SUPFAM" id="SSF46894">
    <property type="entry name" value="C-terminal effector domain of the bipartite response regulators"/>
    <property type="match status" value="1"/>
</dbReference>
<gene>
    <name evidence="7" type="ORF">CYJ57_03875</name>
</gene>
<dbReference type="NCBIfam" id="TIGR02937">
    <property type="entry name" value="sigma70-ECF"/>
    <property type="match status" value="1"/>
</dbReference>
<dbReference type="AlphaFoldDB" id="A0A2I1K1H7"/>